<keyword evidence="1" id="KW-0732">Signal</keyword>
<accession>A0A420CMX5</accession>
<dbReference type="Pfam" id="PF16411">
    <property type="entry name" value="SusF_SusE"/>
    <property type="match status" value="1"/>
</dbReference>
<keyword evidence="7" id="KW-1185">Reference proteome</keyword>
<dbReference type="InterPro" id="IPR025970">
    <property type="entry name" value="SusE"/>
</dbReference>
<dbReference type="AlphaFoldDB" id="A0A420CMX5"/>
<comment type="caution">
    <text evidence="5">The sequence shown here is derived from an EMBL/GenBank/DDBJ whole genome shotgun (WGS) entry which is preliminary data.</text>
</comment>
<evidence type="ECO:0000259" key="3">
    <source>
        <dbReference type="Pfam" id="PF16411"/>
    </source>
</evidence>
<dbReference type="CDD" id="cd12956">
    <property type="entry name" value="CBM_SusE-F_like"/>
    <property type="match status" value="1"/>
</dbReference>
<dbReference type="RefSeq" id="WP_120214665.1">
    <property type="nucleotide sequence ID" value="NZ_BMCW01000001.1"/>
</dbReference>
<dbReference type="OrthoDB" id="975117at2"/>
<sequence>MKNIFKLLFVSILITAVLIACDNEADRDWTTPEASFKLNDTSMGAENVLYKTMENNPFILVWESIGAGEYSVVLSSTEDFANKVELGKSSESTFTTTIGTLNTKLLQAGFSPFVSQMVYIRVEKGGEMSNAISFNVKAYPVNGPVITAPTNGSTVMLNSADQSTIATTVTWSDYATYGSDVVYKVEIAKKGTTTFLNLGEVTNTKSLAITSKDLNTAALNSGGIANQESEFDLRVTAKTSFSVPSIELQSAISTIKITPFKVEFVNLYLVGDATAAGWNNSATNADMYPLLGNKTVSASYTYTGFFKAGGFKLIKVKGSWDAQYGAGSSAGTLSSDGGSGNITVAADGYYKLAVNIATMTYTLEAITPPSTTYPTIGIIGDATPNAWDASTAMTQSTFDPHIWYITNVNLTNGKLKFRANNAWDVNWGSSDEDFGIGTQGGPDINVKAGTYNIYFNDATGAFSMIKL</sequence>
<protein>
    <submittedName>
        <fullName evidence="5">SusE-like outer membrane protein</fullName>
    </submittedName>
</protein>
<dbReference type="EMBL" id="BMCW01000001">
    <property type="protein sequence ID" value="GGG52053.1"/>
    <property type="molecule type" value="Genomic_DNA"/>
</dbReference>
<feature type="chain" id="PRO_5019129122" evidence="1">
    <location>
        <begin position="26"/>
        <end position="467"/>
    </location>
</feature>
<evidence type="ECO:0000313" key="4">
    <source>
        <dbReference type="EMBL" id="GGG52053.1"/>
    </source>
</evidence>
<dbReference type="InterPro" id="IPR032187">
    <property type="entry name" value="SusF/SusE-like_C"/>
</dbReference>
<evidence type="ECO:0000313" key="5">
    <source>
        <dbReference type="EMBL" id="RKE79753.1"/>
    </source>
</evidence>
<feature type="domain" description="SusE outer membrane protein" evidence="2">
    <location>
        <begin position="144"/>
        <end position="235"/>
    </location>
</feature>
<feature type="signal peptide" evidence="1">
    <location>
        <begin position="1"/>
        <end position="25"/>
    </location>
</feature>
<reference evidence="4" key="4">
    <citation type="submission" date="2024-05" db="EMBL/GenBank/DDBJ databases">
        <authorList>
            <person name="Sun Q."/>
            <person name="Sedlacek I."/>
        </authorList>
    </citation>
    <scope>NUCLEOTIDE SEQUENCE</scope>
    <source>
        <strain evidence="4">CCM 8490</strain>
    </source>
</reference>
<proteinExistence type="predicted"/>
<dbReference type="Gene3D" id="2.60.40.3620">
    <property type="match status" value="2"/>
</dbReference>
<dbReference type="Pfam" id="PF14292">
    <property type="entry name" value="SusE"/>
    <property type="match status" value="2"/>
</dbReference>
<reference evidence="5 6" key="2">
    <citation type="submission" date="2018-09" db="EMBL/GenBank/DDBJ databases">
        <title>Genomic Encyclopedia of Archaeal and Bacterial Type Strains, Phase II (KMG-II): from individual species to whole genera.</title>
        <authorList>
            <person name="Goeker M."/>
        </authorList>
    </citation>
    <scope>NUCLEOTIDE SEQUENCE [LARGE SCALE GENOMIC DNA]</scope>
    <source>
        <strain evidence="5 6">DSM 27620</strain>
    </source>
</reference>
<reference evidence="7" key="3">
    <citation type="journal article" date="2019" name="Int. J. Syst. Evol. Microbiol.">
        <title>The Global Catalogue of Microorganisms (GCM) 10K type strain sequencing project: providing services to taxonomists for standard genome sequencing and annotation.</title>
        <authorList>
            <consortium name="The Broad Institute Genomics Platform"/>
            <consortium name="The Broad Institute Genome Sequencing Center for Infectious Disease"/>
            <person name="Wu L."/>
            <person name="Ma J."/>
        </authorList>
    </citation>
    <scope>NUCLEOTIDE SEQUENCE [LARGE SCALE GENOMIC DNA]</scope>
    <source>
        <strain evidence="7">CCM 8490</strain>
    </source>
</reference>
<dbReference type="GO" id="GO:2001070">
    <property type="term" value="F:starch binding"/>
    <property type="evidence" value="ECO:0007669"/>
    <property type="project" value="InterPro"/>
</dbReference>
<dbReference type="PROSITE" id="PS51257">
    <property type="entry name" value="PROKAR_LIPOPROTEIN"/>
    <property type="match status" value="1"/>
</dbReference>
<evidence type="ECO:0000259" key="2">
    <source>
        <dbReference type="Pfam" id="PF14292"/>
    </source>
</evidence>
<dbReference type="Proteomes" id="UP000658202">
    <property type="component" value="Unassembled WGS sequence"/>
</dbReference>
<feature type="domain" description="Outer membrane protein SusF/SusE-like C-terminal" evidence="3">
    <location>
        <begin position="266"/>
        <end position="362"/>
    </location>
</feature>
<dbReference type="GO" id="GO:0019867">
    <property type="term" value="C:outer membrane"/>
    <property type="evidence" value="ECO:0007669"/>
    <property type="project" value="InterPro"/>
</dbReference>
<name>A0A420CMX5_9FLAO</name>
<dbReference type="EMBL" id="RAQH01000010">
    <property type="protein sequence ID" value="RKE79753.1"/>
    <property type="molecule type" value="Genomic_DNA"/>
</dbReference>
<feature type="domain" description="SusE outer membrane protein" evidence="2">
    <location>
        <begin position="67"/>
        <end position="122"/>
    </location>
</feature>
<evidence type="ECO:0000313" key="6">
    <source>
        <dbReference type="Proteomes" id="UP000285906"/>
    </source>
</evidence>
<evidence type="ECO:0000256" key="1">
    <source>
        <dbReference type="SAM" id="SignalP"/>
    </source>
</evidence>
<gene>
    <name evidence="5" type="ORF">BXY58_3124</name>
    <name evidence="4" type="ORF">GCM10007332_12130</name>
</gene>
<evidence type="ECO:0000313" key="7">
    <source>
        <dbReference type="Proteomes" id="UP000658202"/>
    </source>
</evidence>
<organism evidence="5 6">
    <name type="scientific">Epilithonimonas arachidiradicis</name>
    <dbReference type="NCBI Taxonomy" id="1617282"/>
    <lineage>
        <taxon>Bacteria</taxon>
        <taxon>Pseudomonadati</taxon>
        <taxon>Bacteroidota</taxon>
        <taxon>Flavobacteriia</taxon>
        <taxon>Flavobacteriales</taxon>
        <taxon>Weeksellaceae</taxon>
        <taxon>Chryseobacterium group</taxon>
        <taxon>Epilithonimonas</taxon>
    </lineage>
</organism>
<reference evidence="4" key="1">
    <citation type="journal article" date="2014" name="Int. J. Syst. Evol. Microbiol.">
        <title>Complete genome of a new Firmicutes species belonging to the dominant human colonic microbiota ('Ruminococcus bicirculans') reveals two chromosomes and a selective capacity to utilize plant glucans.</title>
        <authorList>
            <consortium name="NISC Comparative Sequencing Program"/>
            <person name="Wegmann U."/>
            <person name="Louis P."/>
            <person name="Goesmann A."/>
            <person name="Henrissat B."/>
            <person name="Duncan S.H."/>
            <person name="Flint H.J."/>
        </authorList>
    </citation>
    <scope>NUCLEOTIDE SEQUENCE</scope>
    <source>
        <strain evidence="4">CCM 8490</strain>
    </source>
</reference>
<dbReference type="Proteomes" id="UP000285906">
    <property type="component" value="Unassembled WGS sequence"/>
</dbReference>